<evidence type="ECO:0000313" key="2">
    <source>
        <dbReference type="EMBL" id="MBB5700182.1"/>
    </source>
</evidence>
<dbReference type="RefSeq" id="WP_183646271.1">
    <property type="nucleotide sequence ID" value="NZ_JACIJG010000001.1"/>
</dbReference>
<organism evidence="2 3">
    <name type="scientific">Brucella daejeonensis</name>
    <dbReference type="NCBI Taxonomy" id="659015"/>
    <lineage>
        <taxon>Bacteria</taxon>
        <taxon>Pseudomonadati</taxon>
        <taxon>Pseudomonadota</taxon>
        <taxon>Alphaproteobacteria</taxon>
        <taxon>Hyphomicrobiales</taxon>
        <taxon>Brucellaceae</taxon>
        <taxon>Brucella/Ochrobactrum group</taxon>
        <taxon>Brucella</taxon>
    </lineage>
</organism>
<comment type="caution">
    <text evidence="2">The sequence shown here is derived from an EMBL/GenBank/DDBJ whole genome shotgun (WGS) entry which is preliminary data.</text>
</comment>
<sequence>MIRHIVFFSVKDGHDVDTVREGLERLATIPHADLFEVLPNSKVDPMCDRVDLVVYAEFRDEAALFAFKAHPTYDATTQYVRPMREMRFSADVVTDKA</sequence>
<dbReference type="EMBL" id="JACIJG010000001">
    <property type="protein sequence ID" value="MBB5700182.1"/>
    <property type="molecule type" value="Genomic_DNA"/>
</dbReference>
<feature type="domain" description="Stress-response A/B barrel" evidence="1">
    <location>
        <begin position="2"/>
        <end position="92"/>
    </location>
</feature>
<dbReference type="Gene3D" id="3.30.70.100">
    <property type="match status" value="1"/>
</dbReference>
<name>A0A7W9EJF8_9HYPH</name>
<dbReference type="AlphaFoldDB" id="A0A7W9EJF8"/>
<dbReference type="Pfam" id="PF07876">
    <property type="entry name" value="Dabb"/>
    <property type="match status" value="1"/>
</dbReference>
<reference evidence="2 3" key="1">
    <citation type="submission" date="2020-08" db="EMBL/GenBank/DDBJ databases">
        <title>Genomic Encyclopedia of Type Strains, Phase IV (KMG-IV): sequencing the most valuable type-strain genomes for metagenomic binning, comparative biology and taxonomic classification.</title>
        <authorList>
            <person name="Goeker M."/>
        </authorList>
    </citation>
    <scope>NUCLEOTIDE SEQUENCE [LARGE SCALE GENOMIC DNA]</scope>
    <source>
        <strain evidence="2 3">DSM 26944</strain>
    </source>
</reference>
<keyword evidence="3" id="KW-1185">Reference proteome</keyword>
<evidence type="ECO:0000259" key="1">
    <source>
        <dbReference type="PROSITE" id="PS51502"/>
    </source>
</evidence>
<protein>
    <recommendedName>
        <fullName evidence="1">Stress-response A/B barrel domain-containing protein</fullName>
    </recommendedName>
</protein>
<dbReference type="SMART" id="SM00886">
    <property type="entry name" value="Dabb"/>
    <property type="match status" value="1"/>
</dbReference>
<dbReference type="InterPro" id="IPR011008">
    <property type="entry name" value="Dimeric_a/b-barrel"/>
</dbReference>
<dbReference type="InterPro" id="IPR013097">
    <property type="entry name" value="Dabb"/>
</dbReference>
<proteinExistence type="predicted"/>
<accession>A0A7W9EJF8</accession>
<evidence type="ECO:0000313" key="3">
    <source>
        <dbReference type="Proteomes" id="UP000555546"/>
    </source>
</evidence>
<dbReference type="PROSITE" id="PS51502">
    <property type="entry name" value="S_R_A_B_BARREL"/>
    <property type="match status" value="1"/>
</dbReference>
<dbReference type="SUPFAM" id="SSF54909">
    <property type="entry name" value="Dimeric alpha+beta barrel"/>
    <property type="match status" value="1"/>
</dbReference>
<dbReference type="Proteomes" id="UP000555546">
    <property type="component" value="Unassembled WGS sequence"/>
</dbReference>
<gene>
    <name evidence="2" type="ORF">FHS76_000020</name>
</gene>